<evidence type="ECO:0000256" key="6">
    <source>
        <dbReference type="ARBA" id="ARBA00022843"/>
    </source>
</evidence>
<feature type="region of interest" description="Disordered" evidence="9">
    <location>
        <begin position="1"/>
        <end position="30"/>
    </location>
</feature>
<dbReference type="STRING" id="283909.R7UY33"/>
<dbReference type="InterPro" id="IPR057847">
    <property type="entry name" value="ZMIZ1/ZMIZ2_GBD-like"/>
</dbReference>
<dbReference type="AlphaFoldDB" id="R7UY33"/>
<keyword evidence="2" id="KW-1017">Isopeptide bond</keyword>
<evidence type="ECO:0000256" key="7">
    <source>
        <dbReference type="ARBA" id="ARBA00023242"/>
    </source>
</evidence>
<reference evidence="11 13" key="2">
    <citation type="journal article" date="2013" name="Nature">
        <title>Insights into bilaterian evolution from three spiralian genomes.</title>
        <authorList>
            <person name="Simakov O."/>
            <person name="Marletaz F."/>
            <person name="Cho S.J."/>
            <person name="Edsinger-Gonzales E."/>
            <person name="Havlak P."/>
            <person name="Hellsten U."/>
            <person name="Kuo D.H."/>
            <person name="Larsson T."/>
            <person name="Lv J."/>
            <person name="Arendt D."/>
            <person name="Savage R."/>
            <person name="Osoegawa K."/>
            <person name="de Jong P."/>
            <person name="Grimwood J."/>
            <person name="Chapman J.A."/>
            <person name="Shapiro H."/>
            <person name="Aerts A."/>
            <person name="Otillar R.P."/>
            <person name="Terry A.Y."/>
            <person name="Boore J.L."/>
            <person name="Grigoriev I.V."/>
            <person name="Lindberg D.R."/>
            <person name="Seaver E.C."/>
            <person name="Weisblat D.A."/>
            <person name="Putnam N.H."/>
            <person name="Rokhsar D.S."/>
        </authorList>
    </citation>
    <scope>NUCLEOTIDE SEQUENCE</scope>
    <source>
        <strain evidence="11 13">I ESC-2004</strain>
    </source>
</reference>
<dbReference type="PROSITE" id="PS51044">
    <property type="entry name" value="ZF_SP_RING"/>
    <property type="match status" value="1"/>
</dbReference>
<dbReference type="GO" id="GO:0000785">
    <property type="term" value="C:chromatin"/>
    <property type="evidence" value="ECO:0007669"/>
    <property type="project" value="TreeGrafter"/>
</dbReference>
<dbReference type="HOGENOM" id="CLU_889314_0_0_1"/>
<dbReference type="FunFam" id="3.30.40.10:FF:000012">
    <property type="entry name" value="Zinc finger MIZ domain-containing protein 2"/>
    <property type="match status" value="1"/>
</dbReference>
<name>R7UY33_CAPTE</name>
<evidence type="ECO:0000313" key="11">
    <source>
        <dbReference type="EMBL" id="ELU08346.1"/>
    </source>
</evidence>
<keyword evidence="3" id="KW-0479">Metal-binding</keyword>
<evidence type="ECO:0000256" key="2">
    <source>
        <dbReference type="ARBA" id="ARBA00022499"/>
    </source>
</evidence>
<dbReference type="Gene3D" id="3.30.40.10">
    <property type="entry name" value="Zinc/RING finger domain, C3HC4 (zinc finger)"/>
    <property type="match status" value="1"/>
</dbReference>
<organism evidence="11">
    <name type="scientific">Capitella teleta</name>
    <name type="common">Polychaete worm</name>
    <dbReference type="NCBI Taxonomy" id="283909"/>
    <lineage>
        <taxon>Eukaryota</taxon>
        <taxon>Metazoa</taxon>
        <taxon>Spiralia</taxon>
        <taxon>Lophotrochozoa</taxon>
        <taxon>Annelida</taxon>
        <taxon>Polychaeta</taxon>
        <taxon>Sedentaria</taxon>
        <taxon>Scolecida</taxon>
        <taxon>Capitellidae</taxon>
        <taxon>Capitella</taxon>
    </lineage>
</organism>
<gene>
    <name evidence="11" type="ORF">CAPTEDRAFT_24064</name>
</gene>
<feature type="domain" description="SP-RING-type" evidence="10">
    <location>
        <begin position="197"/>
        <end position="278"/>
    </location>
</feature>
<evidence type="ECO:0000313" key="13">
    <source>
        <dbReference type="Proteomes" id="UP000014760"/>
    </source>
</evidence>
<keyword evidence="4 8" id="KW-0863">Zinc-finger</keyword>
<evidence type="ECO:0000256" key="4">
    <source>
        <dbReference type="ARBA" id="ARBA00022771"/>
    </source>
</evidence>
<dbReference type="GO" id="GO:0045944">
    <property type="term" value="P:positive regulation of transcription by RNA polymerase II"/>
    <property type="evidence" value="ECO:0007669"/>
    <property type="project" value="UniProtKB-ARBA"/>
</dbReference>
<keyword evidence="13" id="KW-1185">Reference proteome</keyword>
<evidence type="ECO:0000256" key="5">
    <source>
        <dbReference type="ARBA" id="ARBA00022833"/>
    </source>
</evidence>
<dbReference type="InterPro" id="IPR013083">
    <property type="entry name" value="Znf_RING/FYVE/PHD"/>
</dbReference>
<proteinExistence type="predicted"/>
<dbReference type="GO" id="GO:0016925">
    <property type="term" value="P:protein sumoylation"/>
    <property type="evidence" value="ECO:0007669"/>
    <property type="project" value="TreeGrafter"/>
</dbReference>
<dbReference type="EMBL" id="AMQN01001068">
    <property type="status" value="NOT_ANNOTATED_CDS"/>
    <property type="molecule type" value="Genomic_DNA"/>
</dbReference>
<accession>R7UY33</accession>
<dbReference type="Pfam" id="PF02891">
    <property type="entry name" value="zf-MIZ"/>
    <property type="match status" value="1"/>
</dbReference>
<dbReference type="SUPFAM" id="SSF57850">
    <property type="entry name" value="RING/U-box"/>
    <property type="match status" value="1"/>
</dbReference>
<comment type="subcellular location">
    <subcellularLocation>
        <location evidence="1">Nucleus</location>
    </subcellularLocation>
</comment>
<evidence type="ECO:0000313" key="12">
    <source>
        <dbReference type="EnsemblMetazoa" id="CapteP24064"/>
    </source>
</evidence>
<sequence>RRSAPYPNNPQQYMLNKRAFPPNGAGGQENSEELRLTFPIRDGVVLPPFRLEHNLAVSNHVFHLRDSVHQTLMWRSDLELQLKCFHHEDRQMNTNWPASVTVSVNATPLMIERGNNKTAHKPLYLKNVCQASRNTIQITVTACCCSHLFVLQLVHRPSVRSILQGLLRKRLLPAEHCITKIKRSFSHQQNPMVQQNGEDGVEQTAIKVSLKCPITYRRISLPARGHDCKHIQCFDLESYLQMNSERGTWRCPVCNKTALLEGLEVDQYIWGILYGLVNTDFEEVTIDPAACWKPIHFPKAI</sequence>
<dbReference type="InterPro" id="IPR004181">
    <property type="entry name" value="Znf_MIZ"/>
</dbReference>
<feature type="non-terminal residue" evidence="11">
    <location>
        <position position="301"/>
    </location>
</feature>
<evidence type="ECO:0000256" key="9">
    <source>
        <dbReference type="SAM" id="MobiDB-lite"/>
    </source>
</evidence>
<keyword evidence="6" id="KW-0832">Ubl conjugation</keyword>
<dbReference type="Proteomes" id="UP000014760">
    <property type="component" value="Unassembled WGS sequence"/>
</dbReference>
<keyword evidence="5" id="KW-0862">Zinc</keyword>
<keyword evidence="7" id="KW-0539">Nucleus</keyword>
<evidence type="ECO:0000256" key="3">
    <source>
        <dbReference type="ARBA" id="ARBA00022723"/>
    </source>
</evidence>
<evidence type="ECO:0000256" key="1">
    <source>
        <dbReference type="ARBA" id="ARBA00004123"/>
    </source>
</evidence>
<dbReference type="GO" id="GO:0061665">
    <property type="term" value="F:SUMO ligase activity"/>
    <property type="evidence" value="ECO:0007669"/>
    <property type="project" value="TreeGrafter"/>
</dbReference>
<dbReference type="Pfam" id="PF25527">
    <property type="entry name" value="GBD-like_ZMIZ1_ZMIZ2"/>
    <property type="match status" value="1"/>
</dbReference>
<reference evidence="13" key="1">
    <citation type="submission" date="2012-12" db="EMBL/GenBank/DDBJ databases">
        <authorList>
            <person name="Hellsten U."/>
            <person name="Grimwood J."/>
            <person name="Chapman J.A."/>
            <person name="Shapiro H."/>
            <person name="Aerts A."/>
            <person name="Otillar R.P."/>
            <person name="Terry A.Y."/>
            <person name="Boore J.L."/>
            <person name="Simakov O."/>
            <person name="Marletaz F."/>
            <person name="Cho S.-J."/>
            <person name="Edsinger-Gonzales E."/>
            <person name="Havlak P."/>
            <person name="Kuo D.-H."/>
            <person name="Larsson T."/>
            <person name="Lv J."/>
            <person name="Arendt D."/>
            <person name="Savage R."/>
            <person name="Osoegawa K."/>
            <person name="de Jong P."/>
            <person name="Lindberg D.R."/>
            <person name="Seaver E.C."/>
            <person name="Weisblat D.A."/>
            <person name="Putnam N.H."/>
            <person name="Grigoriev I.V."/>
            <person name="Rokhsar D.S."/>
        </authorList>
    </citation>
    <scope>NUCLEOTIDE SEQUENCE</scope>
    <source>
        <strain evidence="13">I ESC-2004</strain>
    </source>
</reference>
<evidence type="ECO:0000259" key="10">
    <source>
        <dbReference type="PROSITE" id="PS51044"/>
    </source>
</evidence>
<protein>
    <recommendedName>
        <fullName evidence="10">SP-RING-type domain-containing protein</fullName>
    </recommendedName>
</protein>
<dbReference type="EMBL" id="KB299137">
    <property type="protein sequence ID" value="ELU08346.1"/>
    <property type="molecule type" value="Genomic_DNA"/>
</dbReference>
<dbReference type="GO" id="GO:0005634">
    <property type="term" value="C:nucleus"/>
    <property type="evidence" value="ECO:0007669"/>
    <property type="project" value="UniProtKB-SubCell"/>
</dbReference>
<dbReference type="GO" id="GO:0003712">
    <property type="term" value="F:transcription coregulator activity"/>
    <property type="evidence" value="ECO:0007669"/>
    <property type="project" value="TreeGrafter"/>
</dbReference>
<reference evidence="12" key="3">
    <citation type="submission" date="2015-06" db="UniProtKB">
        <authorList>
            <consortium name="EnsemblMetazoa"/>
        </authorList>
    </citation>
    <scope>IDENTIFICATION</scope>
</reference>
<feature type="non-terminal residue" evidence="11">
    <location>
        <position position="1"/>
    </location>
</feature>
<evidence type="ECO:0000256" key="8">
    <source>
        <dbReference type="PROSITE-ProRule" id="PRU00452"/>
    </source>
</evidence>
<dbReference type="OrthoDB" id="27975at2759"/>
<dbReference type="PANTHER" id="PTHR10782:SF4">
    <property type="entry name" value="TONALLI, ISOFORM E"/>
    <property type="match status" value="1"/>
</dbReference>
<dbReference type="OMA" id="WRAINTK"/>
<dbReference type="GO" id="GO:0008270">
    <property type="term" value="F:zinc ion binding"/>
    <property type="evidence" value="ECO:0007669"/>
    <property type="project" value="UniProtKB-KW"/>
</dbReference>
<dbReference type="PANTHER" id="PTHR10782">
    <property type="entry name" value="ZINC FINGER MIZ DOMAIN-CONTAINING PROTEIN"/>
    <property type="match status" value="1"/>
</dbReference>
<dbReference type="EnsemblMetazoa" id="CapteT24064">
    <property type="protein sequence ID" value="CapteP24064"/>
    <property type="gene ID" value="CapteG24064"/>
</dbReference>